<keyword evidence="4 5" id="KW-0472">Membrane</keyword>
<evidence type="ECO:0000256" key="4">
    <source>
        <dbReference type="ARBA" id="ARBA00023136"/>
    </source>
</evidence>
<dbReference type="InterPro" id="IPR052527">
    <property type="entry name" value="Metal_cation-efflux_comp"/>
</dbReference>
<dbReference type="InterPro" id="IPR007269">
    <property type="entry name" value="ICMT_MeTrfase"/>
</dbReference>
<dbReference type="EC" id="2.1.1.100" evidence="5"/>
<dbReference type="GO" id="GO:0005789">
    <property type="term" value="C:endoplasmic reticulum membrane"/>
    <property type="evidence" value="ECO:0007669"/>
    <property type="project" value="UniProtKB-SubCell"/>
</dbReference>
<keyword evidence="5" id="KW-0256">Endoplasmic reticulum</keyword>
<dbReference type="Pfam" id="PF04140">
    <property type="entry name" value="ICMT"/>
    <property type="match status" value="1"/>
</dbReference>
<dbReference type="AlphaFoldDB" id="A0A9P3LI29"/>
<gene>
    <name evidence="6" type="ORF">PsYK624_114260</name>
</gene>
<dbReference type="PANTHER" id="PTHR43847:SF1">
    <property type="entry name" value="BLL3993 PROTEIN"/>
    <property type="match status" value="1"/>
</dbReference>
<name>A0A9P3LI29_9APHY</name>
<dbReference type="GO" id="GO:0032259">
    <property type="term" value="P:methylation"/>
    <property type="evidence" value="ECO:0007669"/>
    <property type="project" value="UniProtKB-KW"/>
</dbReference>
<dbReference type="EMBL" id="BPQB01000047">
    <property type="protein sequence ID" value="GJE95244.1"/>
    <property type="molecule type" value="Genomic_DNA"/>
</dbReference>
<evidence type="ECO:0000256" key="5">
    <source>
        <dbReference type="RuleBase" id="RU362022"/>
    </source>
</evidence>
<dbReference type="GO" id="GO:0004671">
    <property type="term" value="F:protein C-terminal S-isoprenylcysteine carboxyl O-methyltransferase activity"/>
    <property type="evidence" value="ECO:0007669"/>
    <property type="project" value="UniProtKB-EC"/>
</dbReference>
<evidence type="ECO:0000313" key="7">
    <source>
        <dbReference type="Proteomes" id="UP000703269"/>
    </source>
</evidence>
<dbReference type="Proteomes" id="UP000703269">
    <property type="component" value="Unassembled WGS sequence"/>
</dbReference>
<feature type="transmembrane region" description="Helical" evidence="5">
    <location>
        <begin position="151"/>
        <end position="170"/>
    </location>
</feature>
<keyword evidence="2 5" id="KW-0812">Transmembrane</keyword>
<evidence type="ECO:0000256" key="2">
    <source>
        <dbReference type="ARBA" id="ARBA00022692"/>
    </source>
</evidence>
<dbReference type="Gene3D" id="1.20.120.1630">
    <property type="match status" value="1"/>
</dbReference>
<sequence length="233" mass="26596">MSLLFATGLAFYYGVKSPNPPPERHQRITYRGATYFENSGYYVPLYIRVFAIVVTVSHATVVLLSTYTSPNVSDRIVPLLCPNGELSLAILSAFTPRFALSTAGVLAGGLGRVWCYRALRQFFTFEIALKDDHKLVTNGPYAYVRHPSYTAMWLLLGSGFALWTAPGGYLRECGIVDTRWDWFLHAWTAAALWGMIGLFMRAAVEDEMLRQRFGQVWEDYRRRVPWRFVPYLL</sequence>
<organism evidence="6 7">
    <name type="scientific">Phanerochaete sordida</name>
    <dbReference type="NCBI Taxonomy" id="48140"/>
    <lineage>
        <taxon>Eukaryota</taxon>
        <taxon>Fungi</taxon>
        <taxon>Dikarya</taxon>
        <taxon>Basidiomycota</taxon>
        <taxon>Agaricomycotina</taxon>
        <taxon>Agaricomycetes</taxon>
        <taxon>Polyporales</taxon>
        <taxon>Phanerochaetaceae</taxon>
        <taxon>Phanerochaete</taxon>
    </lineage>
</organism>
<keyword evidence="7" id="KW-1185">Reference proteome</keyword>
<evidence type="ECO:0000313" key="6">
    <source>
        <dbReference type="EMBL" id="GJE95244.1"/>
    </source>
</evidence>
<accession>A0A9P3LI29</accession>
<dbReference type="OrthoDB" id="422086at2759"/>
<evidence type="ECO:0000256" key="3">
    <source>
        <dbReference type="ARBA" id="ARBA00022989"/>
    </source>
</evidence>
<dbReference type="PANTHER" id="PTHR43847">
    <property type="entry name" value="BLL3993 PROTEIN"/>
    <property type="match status" value="1"/>
</dbReference>
<comment type="caution">
    <text evidence="5">Lacks conserved residue(s) required for the propagation of feature annotation.</text>
</comment>
<keyword evidence="5" id="KW-0808">Transferase</keyword>
<feature type="transmembrane region" description="Helical" evidence="5">
    <location>
        <begin position="45"/>
        <end position="67"/>
    </location>
</feature>
<protein>
    <recommendedName>
        <fullName evidence="5">Protein-S-isoprenylcysteine O-methyltransferase</fullName>
        <ecNumber evidence="5">2.1.1.100</ecNumber>
    </recommendedName>
</protein>
<comment type="catalytic activity">
    <reaction evidence="5">
        <text>[protein]-C-terminal S-[(2E,6E)-farnesyl]-L-cysteine + S-adenosyl-L-methionine = [protein]-C-terminal S-[(2E,6E)-farnesyl]-L-cysteine methyl ester + S-adenosyl-L-homocysteine</text>
        <dbReference type="Rhea" id="RHEA:21672"/>
        <dbReference type="Rhea" id="RHEA-COMP:12125"/>
        <dbReference type="Rhea" id="RHEA-COMP:12126"/>
        <dbReference type="ChEBI" id="CHEBI:57856"/>
        <dbReference type="ChEBI" id="CHEBI:59789"/>
        <dbReference type="ChEBI" id="CHEBI:90510"/>
        <dbReference type="ChEBI" id="CHEBI:90511"/>
        <dbReference type="EC" id="2.1.1.100"/>
    </reaction>
</comment>
<keyword evidence="3 5" id="KW-1133">Transmembrane helix</keyword>
<feature type="transmembrane region" description="Helical" evidence="5">
    <location>
        <begin position="182"/>
        <end position="204"/>
    </location>
</feature>
<keyword evidence="5" id="KW-0949">S-adenosyl-L-methionine</keyword>
<evidence type="ECO:0000256" key="1">
    <source>
        <dbReference type="ARBA" id="ARBA00004141"/>
    </source>
</evidence>
<proteinExistence type="inferred from homology"/>
<comment type="subcellular location">
    <subcellularLocation>
        <location evidence="5">Endoplasmic reticulum membrane</location>
        <topology evidence="5">Multi-pass membrane protein</topology>
    </subcellularLocation>
    <subcellularLocation>
        <location evidence="1">Membrane</location>
        <topology evidence="1">Multi-pass membrane protein</topology>
    </subcellularLocation>
</comment>
<keyword evidence="5" id="KW-0489">Methyltransferase</keyword>
<comment type="similarity">
    <text evidence="5">Belongs to the class VI-like SAM-binding methyltransferase superfamily. Isoprenylcysteine carboxyl methyltransferase family.</text>
</comment>
<comment type="caution">
    <text evidence="6">The sequence shown here is derived from an EMBL/GenBank/DDBJ whole genome shotgun (WGS) entry which is preliminary data.</text>
</comment>
<reference evidence="6 7" key="1">
    <citation type="submission" date="2021-08" db="EMBL/GenBank/DDBJ databases">
        <title>Draft Genome Sequence of Phanerochaete sordida strain YK-624.</title>
        <authorList>
            <person name="Mori T."/>
            <person name="Dohra H."/>
            <person name="Suzuki T."/>
            <person name="Kawagishi H."/>
            <person name="Hirai H."/>
        </authorList>
    </citation>
    <scope>NUCLEOTIDE SEQUENCE [LARGE SCALE GENOMIC DNA]</scope>
    <source>
        <strain evidence="6 7">YK-624</strain>
    </source>
</reference>